<sequence length="88" mass="9940">MEHPEIDTRRYPIMAAKPLKKRFSSSISAKTDGQRLLDVVVVAVVVVRWTSKTSNELFAADIAYHRVVAKGNLETREQSETNLECTVH</sequence>
<proteinExistence type="predicted"/>
<name>A0A183GFZ3_HELPZ</name>
<dbReference type="AlphaFoldDB" id="A0A183GFZ3"/>
<dbReference type="WBParaSite" id="HPBE_0002136201-mRNA-1">
    <property type="protein sequence ID" value="HPBE_0002136201-mRNA-1"/>
    <property type="gene ID" value="HPBE_0002136201"/>
</dbReference>
<organism evidence="2 3">
    <name type="scientific">Heligmosomoides polygyrus</name>
    <name type="common">Parasitic roundworm</name>
    <dbReference type="NCBI Taxonomy" id="6339"/>
    <lineage>
        <taxon>Eukaryota</taxon>
        <taxon>Metazoa</taxon>
        <taxon>Ecdysozoa</taxon>
        <taxon>Nematoda</taxon>
        <taxon>Chromadorea</taxon>
        <taxon>Rhabditida</taxon>
        <taxon>Rhabditina</taxon>
        <taxon>Rhabditomorpha</taxon>
        <taxon>Strongyloidea</taxon>
        <taxon>Heligmosomidae</taxon>
        <taxon>Heligmosomoides</taxon>
    </lineage>
</organism>
<accession>A0A183GFZ3</accession>
<protein>
    <submittedName>
        <fullName evidence="3">RNase III domain-containing protein</fullName>
    </submittedName>
</protein>
<gene>
    <name evidence="1" type="ORF">HPBE_LOCUS21361</name>
</gene>
<evidence type="ECO:0000313" key="2">
    <source>
        <dbReference type="Proteomes" id="UP000050761"/>
    </source>
</evidence>
<keyword evidence="2" id="KW-1185">Reference proteome</keyword>
<dbReference type="Proteomes" id="UP000050761">
    <property type="component" value="Unassembled WGS sequence"/>
</dbReference>
<evidence type="ECO:0000313" key="3">
    <source>
        <dbReference type="WBParaSite" id="HPBE_0002136201-mRNA-1"/>
    </source>
</evidence>
<accession>A0A3P8BFQ6</accession>
<evidence type="ECO:0000313" key="1">
    <source>
        <dbReference type="EMBL" id="VDP24822.1"/>
    </source>
</evidence>
<reference evidence="1 2" key="1">
    <citation type="submission" date="2018-11" db="EMBL/GenBank/DDBJ databases">
        <authorList>
            <consortium name="Pathogen Informatics"/>
        </authorList>
    </citation>
    <scope>NUCLEOTIDE SEQUENCE [LARGE SCALE GENOMIC DNA]</scope>
</reference>
<dbReference type="EMBL" id="UZAH01032933">
    <property type="protein sequence ID" value="VDP24822.1"/>
    <property type="molecule type" value="Genomic_DNA"/>
</dbReference>
<reference evidence="3" key="2">
    <citation type="submission" date="2019-09" db="UniProtKB">
        <authorList>
            <consortium name="WormBaseParasite"/>
        </authorList>
    </citation>
    <scope>IDENTIFICATION</scope>
</reference>